<reference evidence="2 3" key="1">
    <citation type="journal article" date="2019" name="Commun. Biol.">
        <title>The bagworm genome reveals a unique fibroin gene that provides high tensile strength.</title>
        <authorList>
            <person name="Kono N."/>
            <person name="Nakamura H."/>
            <person name="Ohtoshi R."/>
            <person name="Tomita M."/>
            <person name="Numata K."/>
            <person name="Arakawa K."/>
        </authorList>
    </citation>
    <scope>NUCLEOTIDE SEQUENCE [LARGE SCALE GENOMIC DNA]</scope>
</reference>
<keyword evidence="3" id="KW-1185">Reference proteome</keyword>
<protein>
    <submittedName>
        <fullName evidence="2">Uncharacterized protein</fullName>
    </submittedName>
</protein>
<evidence type="ECO:0000256" key="1">
    <source>
        <dbReference type="SAM" id="MobiDB-lite"/>
    </source>
</evidence>
<dbReference type="EMBL" id="BGZK01003337">
    <property type="protein sequence ID" value="GBP00174.1"/>
    <property type="molecule type" value="Genomic_DNA"/>
</dbReference>
<accession>A0A4C1SDR3</accession>
<organism evidence="2 3">
    <name type="scientific">Eumeta variegata</name>
    <name type="common">Bagworm moth</name>
    <name type="synonym">Eumeta japonica</name>
    <dbReference type="NCBI Taxonomy" id="151549"/>
    <lineage>
        <taxon>Eukaryota</taxon>
        <taxon>Metazoa</taxon>
        <taxon>Ecdysozoa</taxon>
        <taxon>Arthropoda</taxon>
        <taxon>Hexapoda</taxon>
        <taxon>Insecta</taxon>
        <taxon>Pterygota</taxon>
        <taxon>Neoptera</taxon>
        <taxon>Endopterygota</taxon>
        <taxon>Lepidoptera</taxon>
        <taxon>Glossata</taxon>
        <taxon>Ditrysia</taxon>
        <taxon>Tineoidea</taxon>
        <taxon>Psychidae</taxon>
        <taxon>Oiketicinae</taxon>
        <taxon>Eumeta</taxon>
    </lineage>
</organism>
<comment type="caution">
    <text evidence="2">The sequence shown here is derived from an EMBL/GenBank/DDBJ whole genome shotgun (WGS) entry which is preliminary data.</text>
</comment>
<feature type="compositionally biased region" description="Low complexity" evidence="1">
    <location>
        <begin position="106"/>
        <end position="116"/>
    </location>
</feature>
<sequence>MFSAGFQCVVERRPHATDHTRECVNYDKTVFILIHVRRAEGSRARNYGWGYARGVRCDAPERVTAASGSILTVGQSGGARNGSGSGAGAGAGAGGPYSCDTAPNETTATATAMLNE</sequence>
<evidence type="ECO:0000313" key="3">
    <source>
        <dbReference type="Proteomes" id="UP000299102"/>
    </source>
</evidence>
<dbReference type="AlphaFoldDB" id="A0A4C1SDR3"/>
<feature type="region of interest" description="Disordered" evidence="1">
    <location>
        <begin position="72"/>
        <end position="116"/>
    </location>
</feature>
<gene>
    <name evidence="2" type="ORF">EVAR_62503_1</name>
</gene>
<name>A0A4C1SDR3_EUMVA</name>
<evidence type="ECO:0000313" key="2">
    <source>
        <dbReference type="EMBL" id="GBP00174.1"/>
    </source>
</evidence>
<feature type="compositionally biased region" description="Gly residues" evidence="1">
    <location>
        <begin position="75"/>
        <end position="95"/>
    </location>
</feature>
<dbReference type="Proteomes" id="UP000299102">
    <property type="component" value="Unassembled WGS sequence"/>
</dbReference>
<proteinExistence type="predicted"/>